<organism evidence="3">
    <name type="scientific">marine sediment metagenome</name>
    <dbReference type="NCBI Taxonomy" id="412755"/>
    <lineage>
        <taxon>unclassified sequences</taxon>
        <taxon>metagenomes</taxon>
        <taxon>ecological metagenomes</taxon>
    </lineage>
</organism>
<evidence type="ECO:0000313" key="3">
    <source>
        <dbReference type="EMBL" id="KKL24139.1"/>
    </source>
</evidence>
<reference evidence="3" key="1">
    <citation type="journal article" date="2015" name="Nature">
        <title>Complex archaea that bridge the gap between prokaryotes and eukaryotes.</title>
        <authorList>
            <person name="Spang A."/>
            <person name="Saw J.H."/>
            <person name="Jorgensen S.L."/>
            <person name="Zaremba-Niedzwiedzka K."/>
            <person name="Martijn J."/>
            <person name="Lind A.E."/>
            <person name="van Eijk R."/>
            <person name="Schleper C."/>
            <person name="Guy L."/>
            <person name="Ettema T.J."/>
        </authorList>
    </citation>
    <scope>NUCLEOTIDE SEQUENCE</scope>
</reference>
<dbReference type="Pfam" id="PF14520">
    <property type="entry name" value="HHH_5"/>
    <property type="match status" value="1"/>
</dbReference>
<comment type="similarity">
    <text evidence="1">Belongs to the DprA/Smf family.</text>
</comment>
<dbReference type="Pfam" id="PF02481">
    <property type="entry name" value="DNA_processg_A"/>
    <property type="match status" value="1"/>
</dbReference>
<gene>
    <name evidence="3" type="ORF">LCGC14_2418330</name>
</gene>
<dbReference type="PANTHER" id="PTHR43022">
    <property type="entry name" value="PROTEIN SMF"/>
    <property type="match status" value="1"/>
</dbReference>
<sequence length="368" mass="38442">MSDVSERRRQYVRLNLASGVGPLTVRRLLDHFGGVEQVCRANASQLQHVSGVGPVTAQALAALDDQAVDEELALAADAGTAVLCIEDPAYPQALKHIDDPPSVLYVMGELTAADAVALAVVGARRCTHYGLAQAERFGALLGRAGFTLISGGARGIDTAAHRGALAAGGRTVAVMGCGLCSLYPRENEKFFRQIVADGRGAVVSELSMRVGVKGGNFPQRNRIISGLALGVLVIEAARRSGSLITARLAGEQNKEIFALPGRVDSPFSMGTNQLIADGAAALVQDLDGILTGLGRVGETLIDEGAAEPVAPVVQLTNVEAKIMAELAQMELPLDEIARRTDLPVHHVTAAMTGLVYAAGHAEWAAYLG</sequence>
<dbReference type="PANTHER" id="PTHR43022:SF1">
    <property type="entry name" value="PROTEIN SMF"/>
    <property type="match status" value="1"/>
</dbReference>
<comment type="caution">
    <text evidence="3">The sequence shown here is derived from an EMBL/GenBank/DDBJ whole genome shotgun (WGS) entry which is preliminary data.</text>
</comment>
<dbReference type="GO" id="GO:0009294">
    <property type="term" value="P:DNA-mediated transformation"/>
    <property type="evidence" value="ECO:0007669"/>
    <property type="project" value="InterPro"/>
</dbReference>
<proteinExistence type="inferred from homology"/>
<feature type="domain" description="Smf/DprA SLOG" evidence="2">
    <location>
        <begin position="82"/>
        <end position="291"/>
    </location>
</feature>
<dbReference type="SUPFAM" id="SSF102405">
    <property type="entry name" value="MCP/YpsA-like"/>
    <property type="match status" value="1"/>
</dbReference>
<dbReference type="InterPro" id="IPR057666">
    <property type="entry name" value="DrpA_SLOG"/>
</dbReference>
<dbReference type="SUPFAM" id="SSF47781">
    <property type="entry name" value="RuvA domain 2-like"/>
    <property type="match status" value="1"/>
</dbReference>
<evidence type="ECO:0000256" key="1">
    <source>
        <dbReference type="ARBA" id="ARBA00006525"/>
    </source>
</evidence>
<accession>A0A0F9BQH7</accession>
<dbReference type="EMBL" id="LAZR01036705">
    <property type="protein sequence ID" value="KKL24139.1"/>
    <property type="molecule type" value="Genomic_DNA"/>
</dbReference>
<dbReference type="Gene3D" id="3.40.50.450">
    <property type="match status" value="1"/>
</dbReference>
<dbReference type="NCBIfam" id="TIGR00732">
    <property type="entry name" value="dprA"/>
    <property type="match status" value="1"/>
</dbReference>
<protein>
    <recommendedName>
        <fullName evidence="2">Smf/DprA SLOG domain-containing protein</fullName>
    </recommendedName>
</protein>
<feature type="non-terminal residue" evidence="3">
    <location>
        <position position="368"/>
    </location>
</feature>
<dbReference type="InterPro" id="IPR003488">
    <property type="entry name" value="DprA"/>
</dbReference>
<dbReference type="AlphaFoldDB" id="A0A0F9BQH7"/>
<evidence type="ECO:0000259" key="2">
    <source>
        <dbReference type="Pfam" id="PF02481"/>
    </source>
</evidence>
<name>A0A0F9BQH7_9ZZZZ</name>
<dbReference type="InterPro" id="IPR010994">
    <property type="entry name" value="RuvA_2-like"/>
</dbReference>